<feature type="region of interest" description="Disordered" evidence="1">
    <location>
        <begin position="210"/>
        <end position="268"/>
    </location>
</feature>
<feature type="region of interest" description="Disordered" evidence="1">
    <location>
        <begin position="1"/>
        <end position="138"/>
    </location>
</feature>
<dbReference type="OrthoDB" id="545516at2759"/>
<feature type="region of interest" description="Disordered" evidence="1">
    <location>
        <begin position="967"/>
        <end position="997"/>
    </location>
</feature>
<feature type="compositionally biased region" description="Pro residues" evidence="1">
    <location>
        <begin position="561"/>
        <end position="576"/>
    </location>
</feature>
<gene>
    <name evidence="2" type="ORF">HYH03_011170</name>
</gene>
<proteinExistence type="predicted"/>
<feature type="compositionally biased region" description="Low complexity" evidence="1">
    <location>
        <begin position="839"/>
        <end position="855"/>
    </location>
</feature>
<feature type="compositionally biased region" description="Low complexity" evidence="1">
    <location>
        <begin position="500"/>
        <end position="522"/>
    </location>
</feature>
<feature type="region of interest" description="Disordered" evidence="1">
    <location>
        <begin position="547"/>
        <end position="626"/>
    </location>
</feature>
<organism evidence="2 3">
    <name type="scientific">Edaphochlamys debaryana</name>
    <dbReference type="NCBI Taxonomy" id="47281"/>
    <lineage>
        <taxon>Eukaryota</taxon>
        <taxon>Viridiplantae</taxon>
        <taxon>Chlorophyta</taxon>
        <taxon>core chlorophytes</taxon>
        <taxon>Chlorophyceae</taxon>
        <taxon>CS clade</taxon>
        <taxon>Chlamydomonadales</taxon>
        <taxon>Chlamydomonadales incertae sedis</taxon>
        <taxon>Edaphochlamys</taxon>
    </lineage>
</organism>
<feature type="compositionally biased region" description="Basic and acidic residues" evidence="1">
    <location>
        <begin position="118"/>
        <end position="132"/>
    </location>
</feature>
<keyword evidence="3" id="KW-1185">Reference proteome</keyword>
<feature type="compositionally biased region" description="Polar residues" evidence="1">
    <location>
        <begin position="980"/>
        <end position="997"/>
    </location>
</feature>
<dbReference type="AlphaFoldDB" id="A0A835XUA1"/>
<evidence type="ECO:0000313" key="2">
    <source>
        <dbReference type="EMBL" id="KAG2490368.1"/>
    </source>
</evidence>
<dbReference type="EMBL" id="JAEHOE010000062">
    <property type="protein sequence ID" value="KAG2490368.1"/>
    <property type="molecule type" value="Genomic_DNA"/>
</dbReference>
<feature type="region of interest" description="Disordered" evidence="1">
    <location>
        <begin position="652"/>
        <end position="708"/>
    </location>
</feature>
<evidence type="ECO:0000256" key="1">
    <source>
        <dbReference type="SAM" id="MobiDB-lite"/>
    </source>
</evidence>
<feature type="compositionally biased region" description="Low complexity" evidence="1">
    <location>
        <begin position="230"/>
        <end position="244"/>
    </location>
</feature>
<sequence>MELPAGPRTGPAAPSRVGSDRTSQLSSFAEAAQRLSAEPSNGASRCRFAPDVDAQAGTSGHHSAAESRDGGPRGLFEPRRAHFMASGSGHFPDASNNNSYLGPEPRAQTEPNADLDDDRSTPDRCTPDRLTPDRPSLPSVRTVRISHRLRSPRTSNRALLTRQRTPYGMRRFITATPPGTCSGAAPAAASTDGGRFVFGVSLTGESSVDGGLPVAGSSPSLQPPARPYSAANPPAAGANRAVRATSVPAASDVGRGLGAGPGGRRPRFGGAVVIGEPVPEEPNLLSPRTTDPGLLERRATPCPLKWGRWAEGSWDGASASEGGFARGITDGGEGGTETSAGLFSTEAGYDAPASLDYARRRWNRSSSLHRSRGRSGAGAAPFAAGASGAGGPSVGGYVHPHPHRALRVQVSLTKAFRRTSISSLLGAGAAGVEGSDVDSPASGPSAAGLLGAALGVSGSANTPTRHGRRRNLAGNEDLGLEAFLARFQPPPMPPMGAGAGTAFPGQGPAPMHGGAAASAAAPSPGPGSGTGAAIGVRNCSFGGGSVGGGSFGRGSGTYPSGLPPTPPRPPRSPMPPAIQAGYPPFCHPADMPPPAAFRGVPASPHAGAVTSPDGPPSASLRYGMLGSLPPTPTPAAGAASAAVTPDLFTAPHAHATPATTGASPASALPLGSAPQDPAAAAATTNNQDSAPEIGPNQMGVTRPPPPPAARRLAMQIVATEHIPSTLPAVGSHAPQIVSHMQPSFQQLSAPQRRVPHMSPPPPLALPPSGGTGVSHLTSPTSPGVGSAQASYGRTVYGDMAEAVHVSQYSRAYGANPAYGVAEALSIVSSMTSYHDGITTPPTQASPQASPGAARPAGPPRPWLQPPRAGAWGSRATQSSDGGVGAFPASAAAAAAAAARAGGAVPGVRTPAASMHAATAAGSPHLRRSNMGNSPLASAGAGAGNVFAPGLPRPCSACNMAGAGDGTERRATTNGGGGIDQISTMTNGRPSADGSNVSIGRNRRALRHVGSQRSHAPDEDDSAESLAKLEYGTSDYGGCASEYDAYGNPAATTKGDNAGLASATGGGGDEEGMLQSEGLIVLGGPREEHTYRRLQDDAAAAGVGWAAEDLSMSVSAKLAAVSAAVAAAAAAAAATAQQQPLASPPLRHVLVTELMKGASAGGAAVGGAASPSRLSRCTSAARQQAEEAAAEAVAEAAAAHWL</sequence>
<feature type="region of interest" description="Disordered" evidence="1">
    <location>
        <begin position="366"/>
        <end position="386"/>
    </location>
</feature>
<feature type="region of interest" description="Disordered" evidence="1">
    <location>
        <begin position="743"/>
        <end position="789"/>
    </location>
</feature>
<evidence type="ECO:0000313" key="3">
    <source>
        <dbReference type="Proteomes" id="UP000612055"/>
    </source>
</evidence>
<feature type="compositionally biased region" description="Low complexity" evidence="1">
    <location>
        <begin position="652"/>
        <end position="690"/>
    </location>
</feature>
<name>A0A835XUA1_9CHLO</name>
<feature type="compositionally biased region" description="Low complexity" evidence="1">
    <location>
        <begin position="377"/>
        <end position="386"/>
    </location>
</feature>
<feature type="region of interest" description="Disordered" evidence="1">
    <location>
        <begin position="833"/>
        <end position="882"/>
    </location>
</feature>
<dbReference type="Proteomes" id="UP000612055">
    <property type="component" value="Unassembled WGS sequence"/>
</dbReference>
<reference evidence="2" key="1">
    <citation type="journal article" date="2020" name="bioRxiv">
        <title>Comparative genomics of Chlamydomonas.</title>
        <authorList>
            <person name="Craig R.J."/>
            <person name="Hasan A.R."/>
            <person name="Ness R.W."/>
            <person name="Keightley P.D."/>
        </authorList>
    </citation>
    <scope>NUCLEOTIDE SEQUENCE</scope>
    <source>
        <strain evidence="2">CCAP 11/70</strain>
    </source>
</reference>
<feature type="compositionally biased region" description="Polar residues" evidence="1">
    <location>
        <begin position="774"/>
        <end position="789"/>
    </location>
</feature>
<accession>A0A835XUA1</accession>
<protein>
    <submittedName>
        <fullName evidence="2">Uncharacterized protein</fullName>
    </submittedName>
</protein>
<feature type="region of interest" description="Disordered" evidence="1">
    <location>
        <begin position="486"/>
        <end position="529"/>
    </location>
</feature>
<feature type="region of interest" description="Disordered" evidence="1">
    <location>
        <begin position="915"/>
        <end position="934"/>
    </location>
</feature>
<comment type="caution">
    <text evidence="2">The sequence shown here is derived from an EMBL/GenBank/DDBJ whole genome shotgun (WGS) entry which is preliminary data.</text>
</comment>
<feature type="compositionally biased region" description="Basic and acidic residues" evidence="1">
    <location>
        <begin position="63"/>
        <end position="80"/>
    </location>
</feature>